<dbReference type="InterPro" id="IPR052037">
    <property type="entry name" value="LPS_export_LptA"/>
</dbReference>
<dbReference type="InterPro" id="IPR014340">
    <property type="entry name" value="LptA"/>
</dbReference>
<dbReference type="Pfam" id="PF03968">
    <property type="entry name" value="LptD_N"/>
    <property type="match status" value="1"/>
</dbReference>
<evidence type="ECO:0000313" key="7">
    <source>
        <dbReference type="Proteomes" id="UP000035481"/>
    </source>
</evidence>
<organism evidence="6 7">
    <name type="scientific">Dyella japonica DSM 16301</name>
    <dbReference type="NCBI Taxonomy" id="1440762"/>
    <lineage>
        <taxon>Bacteria</taxon>
        <taxon>Pseudomonadati</taxon>
        <taxon>Pseudomonadota</taxon>
        <taxon>Gammaproteobacteria</taxon>
        <taxon>Lysobacterales</taxon>
        <taxon>Rhodanobacteraceae</taxon>
        <taxon>Dyella</taxon>
    </lineage>
</organism>
<dbReference type="InterPro" id="IPR005653">
    <property type="entry name" value="OstA-like_N"/>
</dbReference>
<dbReference type="GO" id="GO:0009279">
    <property type="term" value="C:cell outer membrane"/>
    <property type="evidence" value="ECO:0007669"/>
    <property type="project" value="TreeGrafter"/>
</dbReference>
<gene>
    <name evidence="6" type="ORF">Y882_18000</name>
</gene>
<evidence type="ECO:0000256" key="1">
    <source>
        <dbReference type="ARBA" id="ARBA00022448"/>
    </source>
</evidence>
<dbReference type="NCBIfam" id="TIGR03002">
    <property type="entry name" value="outer_YhbN_LptA"/>
    <property type="match status" value="1"/>
</dbReference>
<dbReference type="OrthoDB" id="9795964at2"/>
<evidence type="ECO:0000256" key="3">
    <source>
        <dbReference type="ARBA" id="ARBA00022764"/>
    </source>
</evidence>
<keyword evidence="2" id="KW-0732">Signal</keyword>
<protein>
    <submittedName>
        <fullName evidence="6">Sugar transporter</fullName>
    </submittedName>
</protein>
<dbReference type="PANTHER" id="PTHR36504">
    <property type="entry name" value="LIPOPOLYSACCHARIDE EXPORT SYSTEM PROTEIN LPTA"/>
    <property type="match status" value="1"/>
</dbReference>
<keyword evidence="3" id="KW-0574">Periplasm</keyword>
<dbReference type="GO" id="GO:0015920">
    <property type="term" value="P:lipopolysaccharide transport"/>
    <property type="evidence" value="ECO:0007669"/>
    <property type="project" value="InterPro"/>
</dbReference>
<dbReference type="Proteomes" id="UP000035481">
    <property type="component" value="Unassembled WGS sequence"/>
</dbReference>
<feature type="domain" description="Organic solvent tolerance-like N-terminal" evidence="5">
    <location>
        <begin position="53"/>
        <end position="154"/>
    </location>
</feature>
<reference evidence="6 7" key="1">
    <citation type="journal article" date="2015" name="Antonie Van Leeuwenhoek">
        <title>A phylogenomic and molecular marker based taxonomic framework for the order Xanthomonadales: proposal to transfer the families Algiphilaceae and Solimonadaceae to the order Nevskiales ord. nov. and to create a new family within the order Xanthomonadales, the family Rhodanobacteraceae fam. nov., containing the genus Rhodanobacter and its closest relatives.</title>
        <authorList>
            <person name="Naushad S."/>
            <person name="Adeolu M."/>
            <person name="Wong S."/>
            <person name="Sohail M."/>
            <person name="Schellhorn H.E."/>
            <person name="Gupta R.S."/>
        </authorList>
    </citation>
    <scope>NUCLEOTIDE SEQUENCE [LARGE SCALE GENOMIC DNA]</scope>
    <source>
        <strain evidence="6 7">DSM 16301</strain>
    </source>
</reference>
<feature type="compositionally biased region" description="Pro residues" evidence="4">
    <location>
        <begin position="184"/>
        <end position="197"/>
    </location>
</feature>
<evidence type="ECO:0000256" key="2">
    <source>
        <dbReference type="ARBA" id="ARBA00022729"/>
    </source>
</evidence>
<evidence type="ECO:0000313" key="6">
    <source>
        <dbReference type="EMBL" id="KLD62024.1"/>
    </source>
</evidence>
<sequence>MKSPARFRRDPRSLKLHLALLGLGLLILQPALAKQDDRNQPMNFSSKSMDGFNAPNTVTTLTGNVVATQGTMKLTGAVAKLYLDADTQVARAVVTGNLAHIEQLDDAGNLMQGDALQLDYDNINGIAVLTGNAVVRQQGRGEFHGDKLVYNTQTSLITGEAAGDGLVHGVILPKQKPAGAPAPAATPPKPGTPPQPATKPAEGH</sequence>
<name>A0A0G9GYK1_9GAMM</name>
<keyword evidence="1" id="KW-0813">Transport</keyword>
<evidence type="ECO:0000256" key="4">
    <source>
        <dbReference type="SAM" id="MobiDB-lite"/>
    </source>
</evidence>
<dbReference type="AlphaFoldDB" id="A0A0G9GYK1"/>
<dbReference type="Gene3D" id="2.60.450.10">
    <property type="entry name" value="Lipopolysaccharide (LPS) transport protein A like domain"/>
    <property type="match status" value="1"/>
</dbReference>
<comment type="caution">
    <text evidence="6">The sequence shown here is derived from an EMBL/GenBank/DDBJ whole genome shotgun (WGS) entry which is preliminary data.</text>
</comment>
<dbReference type="GO" id="GO:0030288">
    <property type="term" value="C:outer membrane-bounded periplasmic space"/>
    <property type="evidence" value="ECO:0007669"/>
    <property type="project" value="TreeGrafter"/>
</dbReference>
<dbReference type="STRING" id="1440762.Y882_18000"/>
<dbReference type="PATRIC" id="fig|1440762.4.peg.3473"/>
<keyword evidence="6" id="KW-0762">Sugar transport</keyword>
<feature type="compositionally biased region" description="Low complexity" evidence="4">
    <location>
        <begin position="173"/>
        <end position="183"/>
    </location>
</feature>
<feature type="region of interest" description="Disordered" evidence="4">
    <location>
        <begin position="173"/>
        <end position="204"/>
    </location>
</feature>
<dbReference type="GO" id="GO:0017089">
    <property type="term" value="F:glycolipid transfer activity"/>
    <property type="evidence" value="ECO:0007669"/>
    <property type="project" value="TreeGrafter"/>
</dbReference>
<dbReference type="PANTHER" id="PTHR36504:SF1">
    <property type="entry name" value="LIPOPOLYSACCHARIDE EXPORT SYSTEM PROTEIN LPTA"/>
    <property type="match status" value="1"/>
</dbReference>
<proteinExistence type="predicted"/>
<dbReference type="GO" id="GO:0001530">
    <property type="term" value="F:lipopolysaccharide binding"/>
    <property type="evidence" value="ECO:0007669"/>
    <property type="project" value="InterPro"/>
</dbReference>
<dbReference type="RefSeq" id="WP_046973275.1">
    <property type="nucleotide sequence ID" value="NZ_JPLA01000061.1"/>
</dbReference>
<dbReference type="EMBL" id="JPLA01000061">
    <property type="protein sequence ID" value="KLD62024.1"/>
    <property type="molecule type" value="Genomic_DNA"/>
</dbReference>
<evidence type="ECO:0000259" key="5">
    <source>
        <dbReference type="Pfam" id="PF03968"/>
    </source>
</evidence>
<accession>A0A0G9GYK1</accession>